<keyword evidence="3" id="KW-1185">Reference proteome</keyword>
<evidence type="ECO:0000256" key="1">
    <source>
        <dbReference type="SAM" id="MobiDB-lite"/>
    </source>
</evidence>
<organism evidence="2 3">
    <name type="scientific">Diplogelasinospora grovesii</name>
    <dbReference type="NCBI Taxonomy" id="303347"/>
    <lineage>
        <taxon>Eukaryota</taxon>
        <taxon>Fungi</taxon>
        <taxon>Dikarya</taxon>
        <taxon>Ascomycota</taxon>
        <taxon>Pezizomycotina</taxon>
        <taxon>Sordariomycetes</taxon>
        <taxon>Sordariomycetidae</taxon>
        <taxon>Sordariales</taxon>
        <taxon>Diplogelasinosporaceae</taxon>
        <taxon>Diplogelasinospora</taxon>
    </lineage>
</organism>
<dbReference type="AlphaFoldDB" id="A0AAN6S044"/>
<dbReference type="EMBL" id="MU853889">
    <property type="protein sequence ID" value="KAK3936272.1"/>
    <property type="molecule type" value="Genomic_DNA"/>
</dbReference>
<feature type="region of interest" description="Disordered" evidence="1">
    <location>
        <begin position="1"/>
        <end position="41"/>
    </location>
</feature>
<evidence type="ECO:0000313" key="3">
    <source>
        <dbReference type="Proteomes" id="UP001303473"/>
    </source>
</evidence>
<dbReference type="Proteomes" id="UP001303473">
    <property type="component" value="Unassembled WGS sequence"/>
</dbReference>
<feature type="region of interest" description="Disordered" evidence="1">
    <location>
        <begin position="76"/>
        <end position="112"/>
    </location>
</feature>
<feature type="compositionally biased region" description="Polar residues" evidence="1">
    <location>
        <begin position="98"/>
        <end position="107"/>
    </location>
</feature>
<proteinExistence type="predicted"/>
<reference evidence="3" key="1">
    <citation type="journal article" date="2023" name="Mol. Phylogenet. Evol.">
        <title>Genome-scale phylogeny and comparative genomics of the fungal order Sordariales.</title>
        <authorList>
            <person name="Hensen N."/>
            <person name="Bonometti L."/>
            <person name="Westerberg I."/>
            <person name="Brannstrom I.O."/>
            <person name="Guillou S."/>
            <person name="Cros-Aarteil S."/>
            <person name="Calhoun S."/>
            <person name="Haridas S."/>
            <person name="Kuo A."/>
            <person name="Mondo S."/>
            <person name="Pangilinan J."/>
            <person name="Riley R."/>
            <person name="LaButti K."/>
            <person name="Andreopoulos B."/>
            <person name="Lipzen A."/>
            <person name="Chen C."/>
            <person name="Yan M."/>
            <person name="Daum C."/>
            <person name="Ng V."/>
            <person name="Clum A."/>
            <person name="Steindorff A."/>
            <person name="Ohm R.A."/>
            <person name="Martin F."/>
            <person name="Silar P."/>
            <person name="Natvig D.O."/>
            <person name="Lalanne C."/>
            <person name="Gautier V."/>
            <person name="Ament-Velasquez S.L."/>
            <person name="Kruys A."/>
            <person name="Hutchinson M.I."/>
            <person name="Powell A.J."/>
            <person name="Barry K."/>
            <person name="Miller A.N."/>
            <person name="Grigoriev I.V."/>
            <person name="Debuchy R."/>
            <person name="Gladieux P."/>
            <person name="Hiltunen Thoren M."/>
            <person name="Johannesson H."/>
        </authorList>
    </citation>
    <scope>NUCLEOTIDE SEQUENCE [LARGE SCALE GENOMIC DNA]</scope>
    <source>
        <strain evidence="3">CBS 340.73</strain>
    </source>
</reference>
<gene>
    <name evidence="2" type="ORF">QBC46DRAFT_296550</name>
</gene>
<sequence>MPKAGGEDQTQPVTCLDQPGPPTTALVTSAAGDVTRSHDKENENQLEFELYDEALVAVRNAAVAAARAAAFREPFANPASPASDVEPSRERRKRRYDNGTTSTSSESPDVGYLHAPDVDECYDDDVENIPPSLTPLSLCEAWQSPQPSNHSKKRCYHDASPCEHENDLLGRGRRKKHAASRGGWRRELFTFFHFPAEIRNMIYEYTLQYPNSRALYSGYNRVIEEYYARRCKQGGGDGHDTDEMEEEEFFPEFDGRLRCPTILLLCRTITSECLPMLQSQVFVIDRLPPWLPGDMRPMKISQFISNRTIQNLRNIEIRCPVGQGIGWGSGWVWADIVKEVIDILLDKNCFEHLRIVLSIWNRDNQTVWRDELRYMGIINKQIDAIKTQNPNIWKPGRIEREKWFVEPQKAFLAKEDEDDKDYLDFDWSKTKFYPDETIWPGCLLEFI</sequence>
<comment type="caution">
    <text evidence="2">The sequence shown here is derived from an EMBL/GenBank/DDBJ whole genome shotgun (WGS) entry which is preliminary data.</text>
</comment>
<evidence type="ECO:0000313" key="2">
    <source>
        <dbReference type="EMBL" id="KAK3936272.1"/>
    </source>
</evidence>
<accession>A0AAN6S044</accession>
<protein>
    <submittedName>
        <fullName evidence="2">Uncharacterized protein</fullName>
    </submittedName>
</protein>
<name>A0AAN6S044_9PEZI</name>